<comment type="caution">
    <text evidence="1">The sequence shown here is derived from an EMBL/GenBank/DDBJ whole genome shotgun (WGS) entry which is preliminary data.</text>
</comment>
<evidence type="ECO:0000313" key="1">
    <source>
        <dbReference type="EMBL" id="ODS23050.1"/>
    </source>
</evidence>
<evidence type="ECO:0000313" key="2">
    <source>
        <dbReference type="Proteomes" id="UP000242502"/>
    </source>
</evidence>
<dbReference type="EMBL" id="MDLC01000041">
    <property type="protein sequence ID" value="ODS23050.1"/>
    <property type="molecule type" value="Genomic_DNA"/>
</dbReference>
<dbReference type="AlphaFoldDB" id="A0A1D2QNC1"/>
<sequence length="142" mass="15888">MGWNIKGIGNPFNRSVQHKTETEKANITIPDMVKKDSPNPRIKPPSFGQTVDAHYFNERWDAQVKQHQTQDAFDRIDQKNKLSIKILASPPKTVGGSVTNGQRSPICNKRLAAPARKRLRHSTIKIGHATNKGQANRLCANL</sequence>
<accession>A0A1D2QNC1</accession>
<dbReference type="Proteomes" id="UP000242502">
    <property type="component" value="Unassembled WGS sequence"/>
</dbReference>
<organism evidence="1 2">
    <name type="scientific">Candidatus Endobugula sertula</name>
    <name type="common">Bugula neritina bacterial symbiont</name>
    <dbReference type="NCBI Taxonomy" id="62101"/>
    <lineage>
        <taxon>Bacteria</taxon>
        <taxon>Pseudomonadati</taxon>
        <taxon>Pseudomonadota</taxon>
        <taxon>Gammaproteobacteria</taxon>
        <taxon>Cellvibrionales</taxon>
        <taxon>Cellvibrionaceae</taxon>
        <taxon>Candidatus Endobugula</taxon>
    </lineage>
</organism>
<proteinExistence type="predicted"/>
<name>A0A1D2QNC1_9GAMM</name>
<dbReference type="STRING" id="62101.AB835_10890"/>
<protein>
    <submittedName>
        <fullName evidence="1">Uncharacterized protein</fullName>
    </submittedName>
</protein>
<gene>
    <name evidence="1" type="ORF">AB835_10890</name>
</gene>
<reference evidence="1 2" key="1">
    <citation type="journal article" date="2016" name="Appl. Environ. Microbiol.">
        <title>Lack of Overt Genome Reduction in the Bryostatin-Producing Bryozoan Symbiont "Candidatus Endobugula sertula".</title>
        <authorList>
            <person name="Miller I.J."/>
            <person name="Vanee N."/>
            <person name="Fong S.S."/>
            <person name="Lim-Fong G.E."/>
            <person name="Kwan J.C."/>
        </authorList>
    </citation>
    <scope>NUCLEOTIDE SEQUENCE [LARGE SCALE GENOMIC DNA]</scope>
    <source>
        <strain evidence="1">AB1-4</strain>
    </source>
</reference>